<protein>
    <submittedName>
        <fullName evidence="5">V8-like Glu-specific endopeptidase</fullName>
    </submittedName>
</protein>
<dbReference type="InterPro" id="IPR001254">
    <property type="entry name" value="Trypsin_dom"/>
</dbReference>
<dbReference type="Gene3D" id="2.40.10.10">
    <property type="entry name" value="Trypsin-like serine proteases"/>
    <property type="match status" value="2"/>
</dbReference>
<dbReference type="SUPFAM" id="SSF50494">
    <property type="entry name" value="Trypsin-like serine proteases"/>
    <property type="match status" value="1"/>
</dbReference>
<gene>
    <name evidence="5" type="ORF">ABID27_000820</name>
</gene>
<dbReference type="RefSeq" id="WP_354280439.1">
    <property type="nucleotide sequence ID" value="NZ_JBEPMK010000002.1"/>
</dbReference>
<dbReference type="PANTHER" id="PTHR15462:SF8">
    <property type="entry name" value="SERINE PROTEASE"/>
    <property type="match status" value="1"/>
</dbReference>
<accession>A0ABV2JJV1</accession>
<sequence length="224" mass="24064">MLKKYLYSGLLLLTITTCVGTVIKAEETPVNVADQEQVVENEVFERVFGGDNRVNITDTTKGFFPKIVKIEGVGYYSASGSYVPLTGTGTLVASDVVLTSAHVVYSVDKNEYFTDIKVTPATSDGSVPFGVSTATVIKINPAYSSNPSHQNDYAVIKLSKPLGTKTGYLTLSTNIQSGDYAQTAGYPGDRPGQMVFASGNIDTLSDSELNYKIDTRGDKVVVLF</sequence>
<dbReference type="Pfam" id="PF00089">
    <property type="entry name" value="Trypsin"/>
    <property type="match status" value="1"/>
</dbReference>
<dbReference type="InterPro" id="IPR043504">
    <property type="entry name" value="Peptidase_S1_PA_chymotrypsin"/>
</dbReference>
<evidence type="ECO:0000313" key="6">
    <source>
        <dbReference type="Proteomes" id="UP001549055"/>
    </source>
</evidence>
<organism evidence="5 6">
    <name type="scientific">Streptococcus gallinaceus</name>
    <dbReference type="NCBI Taxonomy" id="165758"/>
    <lineage>
        <taxon>Bacteria</taxon>
        <taxon>Bacillati</taxon>
        <taxon>Bacillota</taxon>
        <taxon>Bacilli</taxon>
        <taxon>Lactobacillales</taxon>
        <taxon>Streptococcaceae</taxon>
        <taxon>Streptococcus</taxon>
    </lineage>
</organism>
<proteinExistence type="predicted"/>
<evidence type="ECO:0000256" key="2">
    <source>
        <dbReference type="ARBA" id="ARBA00022825"/>
    </source>
</evidence>
<dbReference type="PANTHER" id="PTHR15462">
    <property type="entry name" value="SERINE PROTEASE"/>
    <property type="match status" value="1"/>
</dbReference>
<feature type="domain" description="Peptidase S1" evidence="4">
    <location>
        <begin position="85"/>
        <end position="208"/>
    </location>
</feature>
<dbReference type="InterPro" id="IPR050966">
    <property type="entry name" value="Glutamyl_endopeptidase"/>
</dbReference>
<keyword evidence="2" id="KW-0720">Serine protease</keyword>
<dbReference type="EMBL" id="JBEPMK010000002">
    <property type="protein sequence ID" value="MET3644198.1"/>
    <property type="molecule type" value="Genomic_DNA"/>
</dbReference>
<evidence type="ECO:0000313" key="5">
    <source>
        <dbReference type="EMBL" id="MET3644198.1"/>
    </source>
</evidence>
<feature type="chain" id="PRO_5046671424" evidence="3">
    <location>
        <begin position="21"/>
        <end position="224"/>
    </location>
</feature>
<reference evidence="5 6" key="1">
    <citation type="submission" date="2024-06" db="EMBL/GenBank/DDBJ databases">
        <title>Genomic Encyclopedia of Type Strains, Phase IV (KMG-IV): sequencing the most valuable type-strain genomes for metagenomic binning, comparative biology and taxonomic classification.</title>
        <authorList>
            <person name="Goeker M."/>
        </authorList>
    </citation>
    <scope>NUCLEOTIDE SEQUENCE [LARGE SCALE GENOMIC DNA]</scope>
    <source>
        <strain evidence="5 6">DSM 15349</strain>
    </source>
</reference>
<keyword evidence="6" id="KW-1185">Reference proteome</keyword>
<keyword evidence="2" id="KW-0378">Hydrolase</keyword>
<comment type="caution">
    <text evidence="5">The sequence shown here is derived from an EMBL/GenBank/DDBJ whole genome shotgun (WGS) entry which is preliminary data.</text>
</comment>
<feature type="signal peptide" evidence="3">
    <location>
        <begin position="1"/>
        <end position="20"/>
    </location>
</feature>
<dbReference type="InterPro" id="IPR009003">
    <property type="entry name" value="Peptidase_S1_PA"/>
</dbReference>
<evidence type="ECO:0000256" key="1">
    <source>
        <dbReference type="ARBA" id="ARBA00022729"/>
    </source>
</evidence>
<keyword evidence="1 3" id="KW-0732">Signal</keyword>
<keyword evidence="2" id="KW-0645">Protease</keyword>
<evidence type="ECO:0000256" key="3">
    <source>
        <dbReference type="SAM" id="SignalP"/>
    </source>
</evidence>
<name>A0ABV2JJV1_9STRE</name>
<dbReference type="Proteomes" id="UP001549055">
    <property type="component" value="Unassembled WGS sequence"/>
</dbReference>
<evidence type="ECO:0000259" key="4">
    <source>
        <dbReference type="Pfam" id="PF00089"/>
    </source>
</evidence>